<evidence type="ECO:0000256" key="5">
    <source>
        <dbReference type="ARBA" id="ARBA00022824"/>
    </source>
</evidence>
<feature type="transmembrane region" description="Helical" evidence="11">
    <location>
        <begin position="178"/>
        <end position="202"/>
    </location>
</feature>
<keyword evidence="3" id="KW-0808">Transferase</keyword>
<feature type="transmembrane region" description="Helical" evidence="11">
    <location>
        <begin position="131"/>
        <end position="157"/>
    </location>
</feature>
<dbReference type="OrthoDB" id="3053196at2759"/>
<feature type="compositionally biased region" description="Polar residues" evidence="10">
    <location>
        <begin position="403"/>
        <end position="414"/>
    </location>
</feature>
<dbReference type="STRING" id="303698.A0A1V6T3W3"/>
<keyword evidence="8" id="KW-0325">Glycoprotein</keyword>
<accession>A0A1V6T3W3</accession>
<evidence type="ECO:0000256" key="10">
    <source>
        <dbReference type="SAM" id="MobiDB-lite"/>
    </source>
</evidence>
<protein>
    <recommendedName>
        <fullName evidence="12">TLC domain-containing protein</fullName>
    </recommendedName>
</protein>
<evidence type="ECO:0000256" key="11">
    <source>
        <dbReference type="SAM" id="Phobius"/>
    </source>
</evidence>
<evidence type="ECO:0000313" key="14">
    <source>
        <dbReference type="Proteomes" id="UP000191285"/>
    </source>
</evidence>
<evidence type="ECO:0000256" key="4">
    <source>
        <dbReference type="ARBA" id="ARBA00022692"/>
    </source>
</evidence>
<evidence type="ECO:0000256" key="9">
    <source>
        <dbReference type="PROSITE-ProRule" id="PRU00205"/>
    </source>
</evidence>
<feature type="transmembrane region" description="Helical" evidence="11">
    <location>
        <begin position="351"/>
        <end position="373"/>
    </location>
</feature>
<feature type="region of interest" description="Disordered" evidence="10">
    <location>
        <begin position="390"/>
        <end position="414"/>
    </location>
</feature>
<dbReference type="AlphaFoldDB" id="A0A1V6T3W3"/>
<feature type="compositionally biased region" description="Low complexity" evidence="10">
    <location>
        <begin position="28"/>
        <end position="49"/>
    </location>
</feature>
<gene>
    <name evidence="13" type="ORF">PENSTE_c012G01686</name>
</gene>
<evidence type="ECO:0000256" key="2">
    <source>
        <dbReference type="ARBA" id="ARBA00009808"/>
    </source>
</evidence>
<organism evidence="13 14">
    <name type="scientific">Penicillium steckii</name>
    <dbReference type="NCBI Taxonomy" id="303698"/>
    <lineage>
        <taxon>Eukaryota</taxon>
        <taxon>Fungi</taxon>
        <taxon>Dikarya</taxon>
        <taxon>Ascomycota</taxon>
        <taxon>Pezizomycotina</taxon>
        <taxon>Eurotiomycetes</taxon>
        <taxon>Eurotiomycetidae</taxon>
        <taxon>Eurotiales</taxon>
        <taxon>Aspergillaceae</taxon>
        <taxon>Penicillium</taxon>
    </lineage>
</organism>
<feature type="compositionally biased region" description="Polar residues" evidence="10">
    <location>
        <begin position="12"/>
        <end position="27"/>
    </location>
</feature>
<dbReference type="EMBL" id="MLKD01000012">
    <property type="protein sequence ID" value="OQE21085.1"/>
    <property type="molecule type" value="Genomic_DNA"/>
</dbReference>
<dbReference type="Pfam" id="PF03798">
    <property type="entry name" value="TRAM_LAG1_CLN8"/>
    <property type="match status" value="1"/>
</dbReference>
<sequence>MAPVDTSADYLSGTNTTSTPAMNTRQRNPNSQTNGNTNGNGKSNSNGHTITNKQFQSSTPKRKQRSLLRRLKRRALKYTWSIPLALIITLLSLYAINPTQSNILHKFIFLSYAQESDNHNRTQYGKGPWDIAFVAFYALVLTFTREFIMQQVLAPFARSRFAGMKSRGKQQRCMEQMYTAIYFGITGPAGLYVMRQTPVWYFRTKGMYELFPHKTHFAEFKFYYLFEAAYWAQQALVMLLGLEKPRKDFRELVAHHIVTLALIGLSYRFHFTYIGIAVYITHDVSDFFLAISKTFHYINSELVIPFYALNVFTWIYLRHYLNLRILWSLLTEFQTVGPYELNWETQQYKCWISNVITFGLLAMLQSLNLFWLYCLMRSAWKFIAYGEKKDDRSEESEPEVLADQQNGGKNMKQF</sequence>
<evidence type="ECO:0000313" key="13">
    <source>
        <dbReference type="EMBL" id="OQE21085.1"/>
    </source>
</evidence>
<dbReference type="GO" id="GO:0050291">
    <property type="term" value="F:sphingosine N-acyltransferase activity"/>
    <property type="evidence" value="ECO:0007669"/>
    <property type="project" value="InterPro"/>
</dbReference>
<dbReference type="GO" id="GO:0005789">
    <property type="term" value="C:endoplasmic reticulum membrane"/>
    <property type="evidence" value="ECO:0007669"/>
    <property type="project" value="UniProtKB-SubCell"/>
</dbReference>
<dbReference type="PROSITE" id="PS50922">
    <property type="entry name" value="TLC"/>
    <property type="match status" value="1"/>
</dbReference>
<evidence type="ECO:0000256" key="6">
    <source>
        <dbReference type="ARBA" id="ARBA00022989"/>
    </source>
</evidence>
<keyword evidence="5" id="KW-0256">Endoplasmic reticulum</keyword>
<comment type="subcellular location">
    <subcellularLocation>
        <location evidence="1">Endoplasmic reticulum membrane</location>
        <topology evidence="1">Multi-pass membrane protein</topology>
    </subcellularLocation>
</comment>
<keyword evidence="6 11" id="KW-1133">Transmembrane helix</keyword>
<feature type="region of interest" description="Disordered" evidence="10">
    <location>
        <begin position="1"/>
        <end position="66"/>
    </location>
</feature>
<evidence type="ECO:0000259" key="12">
    <source>
        <dbReference type="PROSITE" id="PS50922"/>
    </source>
</evidence>
<dbReference type="InterPro" id="IPR016439">
    <property type="entry name" value="Lag1/Lac1-like"/>
</dbReference>
<feature type="domain" description="TLC" evidence="12">
    <location>
        <begin position="168"/>
        <end position="384"/>
    </location>
</feature>
<name>A0A1V6T3W3_9EURO</name>
<evidence type="ECO:0000256" key="7">
    <source>
        <dbReference type="ARBA" id="ARBA00023136"/>
    </source>
</evidence>
<keyword evidence="7 9" id="KW-0472">Membrane</keyword>
<comment type="similarity">
    <text evidence="2">Belongs to the sphingosine N-acyltransferase family.</text>
</comment>
<keyword evidence="14" id="KW-1185">Reference proteome</keyword>
<feature type="transmembrane region" description="Helical" evidence="11">
    <location>
        <begin position="75"/>
        <end position="96"/>
    </location>
</feature>
<proteinExistence type="inferred from homology"/>
<evidence type="ECO:0000256" key="8">
    <source>
        <dbReference type="ARBA" id="ARBA00023180"/>
    </source>
</evidence>
<feature type="compositionally biased region" description="Polar residues" evidence="10">
    <location>
        <begin position="50"/>
        <end position="59"/>
    </location>
</feature>
<feature type="transmembrane region" description="Helical" evidence="11">
    <location>
        <begin position="303"/>
        <end position="321"/>
    </location>
</feature>
<evidence type="ECO:0000256" key="3">
    <source>
        <dbReference type="ARBA" id="ARBA00022679"/>
    </source>
</evidence>
<dbReference type="GO" id="GO:0046513">
    <property type="term" value="P:ceramide biosynthetic process"/>
    <property type="evidence" value="ECO:0007669"/>
    <property type="project" value="InterPro"/>
</dbReference>
<dbReference type="PANTHER" id="PTHR12560:SF11">
    <property type="entry name" value="CERAMIDE SYNTHASE LAC1-RELATED"/>
    <property type="match status" value="1"/>
</dbReference>
<dbReference type="InterPro" id="IPR006634">
    <property type="entry name" value="TLC-dom"/>
</dbReference>
<dbReference type="SMART" id="SM00724">
    <property type="entry name" value="TLC"/>
    <property type="match status" value="1"/>
</dbReference>
<keyword evidence="4 9" id="KW-0812">Transmembrane</keyword>
<comment type="caution">
    <text evidence="13">The sequence shown here is derived from an EMBL/GenBank/DDBJ whole genome shotgun (WGS) entry which is preliminary data.</text>
</comment>
<reference evidence="14" key="1">
    <citation type="journal article" date="2017" name="Nat. Microbiol.">
        <title>Global analysis of biosynthetic gene clusters reveals vast potential of secondary metabolite production in Penicillium species.</title>
        <authorList>
            <person name="Nielsen J.C."/>
            <person name="Grijseels S."/>
            <person name="Prigent S."/>
            <person name="Ji B."/>
            <person name="Dainat J."/>
            <person name="Nielsen K.F."/>
            <person name="Frisvad J.C."/>
            <person name="Workman M."/>
            <person name="Nielsen J."/>
        </authorList>
    </citation>
    <scope>NUCLEOTIDE SEQUENCE [LARGE SCALE GENOMIC DNA]</scope>
    <source>
        <strain evidence="14">IBT 24891</strain>
    </source>
</reference>
<feature type="transmembrane region" description="Helical" evidence="11">
    <location>
        <begin position="222"/>
        <end position="242"/>
    </location>
</feature>
<dbReference type="PANTHER" id="PTHR12560">
    <property type="entry name" value="LONGEVITY ASSURANCE FACTOR 1 LAG1"/>
    <property type="match status" value="1"/>
</dbReference>
<dbReference type="Proteomes" id="UP000191285">
    <property type="component" value="Unassembled WGS sequence"/>
</dbReference>
<evidence type="ECO:0000256" key="1">
    <source>
        <dbReference type="ARBA" id="ARBA00004477"/>
    </source>
</evidence>